<protein>
    <recommendedName>
        <fullName evidence="4">Secreted protein</fullName>
    </recommendedName>
</protein>
<evidence type="ECO:0000313" key="3">
    <source>
        <dbReference type="Proteomes" id="UP001332243"/>
    </source>
</evidence>
<keyword evidence="3" id="KW-1185">Reference proteome</keyword>
<dbReference type="Proteomes" id="UP001332243">
    <property type="component" value="Unassembled WGS sequence"/>
</dbReference>
<feature type="region of interest" description="Disordered" evidence="1">
    <location>
        <begin position="734"/>
        <end position="777"/>
    </location>
</feature>
<comment type="caution">
    <text evidence="2">The sequence shown here is derived from an EMBL/GenBank/DDBJ whole genome shotgun (WGS) entry which is preliminary data.</text>
</comment>
<name>A0ABU7RRR2_9ACTN</name>
<dbReference type="EMBL" id="JAZGQK010000009">
    <property type="protein sequence ID" value="MEE6259188.1"/>
    <property type="molecule type" value="Genomic_DNA"/>
</dbReference>
<feature type="compositionally biased region" description="Pro residues" evidence="1">
    <location>
        <begin position="751"/>
        <end position="767"/>
    </location>
</feature>
<organism evidence="2 3">
    <name type="scientific">Plantactinospora sonchi</name>
    <dbReference type="NCBI Taxonomy" id="1544735"/>
    <lineage>
        <taxon>Bacteria</taxon>
        <taxon>Bacillati</taxon>
        <taxon>Actinomycetota</taxon>
        <taxon>Actinomycetes</taxon>
        <taxon>Micromonosporales</taxon>
        <taxon>Micromonosporaceae</taxon>
        <taxon>Plantactinospora</taxon>
    </lineage>
</organism>
<evidence type="ECO:0000256" key="1">
    <source>
        <dbReference type="SAM" id="MobiDB-lite"/>
    </source>
</evidence>
<evidence type="ECO:0008006" key="4">
    <source>
        <dbReference type="Google" id="ProtNLM"/>
    </source>
</evidence>
<accession>A0ABU7RRR2</accession>
<feature type="compositionally biased region" description="Low complexity" evidence="1">
    <location>
        <begin position="738"/>
        <end position="750"/>
    </location>
</feature>
<feature type="compositionally biased region" description="Low complexity" evidence="1">
    <location>
        <begin position="768"/>
        <end position="777"/>
    </location>
</feature>
<dbReference type="RefSeq" id="WP_331214319.1">
    <property type="nucleotide sequence ID" value="NZ_JAZGQK010000009.1"/>
</dbReference>
<reference evidence="2 3" key="1">
    <citation type="submission" date="2024-01" db="EMBL/GenBank/DDBJ databases">
        <title>Genome insights into Plantactinospora sonchi sp. nov.</title>
        <authorList>
            <person name="Wang L."/>
        </authorList>
    </citation>
    <scope>NUCLEOTIDE SEQUENCE [LARGE SCALE GENOMIC DNA]</scope>
    <source>
        <strain evidence="2 3">NEAU-QY2</strain>
    </source>
</reference>
<evidence type="ECO:0000313" key="2">
    <source>
        <dbReference type="EMBL" id="MEE6259188.1"/>
    </source>
</evidence>
<gene>
    <name evidence="2" type="ORF">V1633_11900</name>
</gene>
<sequence>MYDQNTARAAAALLTVVRTDDWDQFVQRIGAPLADVLRQATTALPVPLLRAVVDGEHSVLRSALSGNAVLVDGYPQVVGDLVGRDSPVLARNVFLHRLSHARQRRAILAAADPTVPGWTAPDGVVTALLAHTDPALLRTAVVAAFPDLLHRVISTVGPDLSTAEQLRALLSLHDSVGPDAVAAVLAGDRLAPEVADLARAALAAPDGRARLASATEAAESTRALLDELRHRESGRKVPGQHRNRSAAELVAARTELDWDLLHTEYVRQPFRREETVEALASQRDCPGKLLLAMLAAPPKVRSASKWVEGLTTYALHAGVTGAEVLRLAGPAIGVLDVAGTSRTTTRFTPRSGEPFIPGSQLRSTRWSAGWAEVVRELRILVRHRLGDNVAAWRSLRARLAGFTGSVPELVDEALATADHDPAGAPWPDGGDLPDPRRTVTRLPAVRSAFLTLLNAAEPTAQAALLPHLDDRTAHDLVVTGSLTPGLAEWIVTAGSARDRLVLARRQGLEADLIERLLRFDDPEVTTSLFFQSLSTHRQKLAMVVGTPFQPGASGQLPMPPGLRDHLLGKRANSWTTPYSLGCGDPQVVRNVLRYVGVKPGAARLRLMAGLWRRNGPDAVRALLDEDLTVVSGQRTKRFDPPLVTLLTRLLAEPDPAAAVDRLRAYTLVASLRAAAAAPPAGTEIGLADLLDVELPSWDWDTVLAEHARAPLPGHLLHHLVDRPGCPVELAEAARADDGPTGTGSPTTASGGPPPHGNPTAPGSPPAAPAGRPAAESPTYRLARGAGIAEVLADTAVDERAWSGWPVRALRDDLLRAGDVLRHGHPAGQVLAIAAVVEDASAGAVLADLVAPIAGNVDAWLLALRLLADFPGTLPELVATAGLATR</sequence>
<proteinExistence type="predicted"/>